<dbReference type="RefSeq" id="YP_009329453.1">
    <property type="nucleotide sequence ID" value="NC_032108.1"/>
</dbReference>
<protein>
    <submittedName>
        <fullName evidence="1">Uncharacterized protein</fullName>
    </submittedName>
</protein>
<dbReference type="OrthoDB" id="26616at10239"/>
<gene>
    <name evidence="1" type="ORF">BQ3484_513</name>
</gene>
<accession>A0A1M7XV83</accession>
<sequence>MGNIFSEKVKCSCGNLAVYRCKINLQDYKDRERFYHNHPEMETYWRRTYFGSDEGNTRSGKGDICSDDEGKIEESFISCSVCIKDKHIPLFTYYPWGWVEEHSSYEEMG</sequence>
<dbReference type="GeneID" id="30523500"/>
<evidence type="ECO:0000313" key="2">
    <source>
        <dbReference type="Proteomes" id="UP000201465"/>
    </source>
</evidence>
<dbReference type="EMBL" id="LT671577">
    <property type="protein sequence ID" value="SHO33581.1"/>
    <property type="molecule type" value="Genomic_DNA"/>
</dbReference>
<name>A0A1M7XV83_9VIRU</name>
<keyword evidence="2" id="KW-1185">Reference proteome</keyword>
<organism evidence="1 2">
    <name type="scientific">Cedratvirus A11</name>
    <dbReference type="NCBI Taxonomy" id="1903266"/>
    <lineage>
        <taxon>Viruses</taxon>
        <taxon>Pithoviruses</taxon>
        <taxon>Orthocedratvirinae</taxon>
        <taxon>Alphacedratvirus</taxon>
        <taxon>Alphacedratvirus aljazairmassiliense</taxon>
    </lineage>
</organism>
<proteinExistence type="predicted"/>
<dbReference type="KEGG" id="vg:30523500"/>
<evidence type="ECO:0000313" key="1">
    <source>
        <dbReference type="EMBL" id="SHO33581.1"/>
    </source>
</evidence>
<dbReference type="Proteomes" id="UP000201465">
    <property type="component" value="Segment"/>
</dbReference>
<reference evidence="1 2" key="1">
    <citation type="submission" date="2016-11" db="EMBL/GenBank/DDBJ databases">
        <authorList>
            <consortium name="Urmite Genomes"/>
        </authorList>
    </citation>
    <scope>NUCLEOTIDE SEQUENCE [LARGE SCALE GENOMIC DNA]</scope>
    <source>
        <strain evidence="1 2">A11</strain>
    </source>
</reference>